<dbReference type="Gene3D" id="2.30.30.40">
    <property type="entry name" value="SH3 Domains"/>
    <property type="match status" value="1"/>
</dbReference>
<dbReference type="GO" id="GO:1990528">
    <property type="term" value="C:Rvs161p-Rvs167p complex"/>
    <property type="evidence" value="ECO:0007669"/>
    <property type="project" value="TreeGrafter"/>
</dbReference>
<dbReference type="GO" id="GO:0006897">
    <property type="term" value="P:endocytosis"/>
    <property type="evidence" value="ECO:0007669"/>
    <property type="project" value="InterPro"/>
</dbReference>
<dbReference type="GO" id="GO:0097320">
    <property type="term" value="P:plasma membrane tubulation"/>
    <property type="evidence" value="ECO:0007669"/>
    <property type="project" value="TreeGrafter"/>
</dbReference>
<dbReference type="HOGENOM" id="CLU_025518_0_0_1"/>
<dbReference type="FunFam" id="2.30.30.40:FF:000072">
    <property type="entry name" value="Unconventional Myosin IB"/>
    <property type="match status" value="1"/>
</dbReference>
<dbReference type="InterPro" id="IPR036028">
    <property type="entry name" value="SH3-like_dom_sf"/>
</dbReference>
<evidence type="ECO:0000313" key="4">
    <source>
        <dbReference type="EMBL" id="CCE79945.1"/>
    </source>
</evidence>
<dbReference type="STRING" id="559304.G8YK65"/>
<dbReference type="InterPro" id="IPR046982">
    <property type="entry name" value="BIN3/RVS161-like"/>
</dbReference>
<gene>
    <name evidence="4" type="primary">Piso0_003038</name>
    <name evidence="4" type="ORF">GNLVRS01_PISO0G03526g</name>
    <name evidence="5" type="ORF">GNLVRS01_PISO0H03527g</name>
</gene>
<dbReference type="SUPFAM" id="SSF103657">
    <property type="entry name" value="BAR/IMD domain-like"/>
    <property type="match status" value="1"/>
</dbReference>
<dbReference type="EMBL" id="FO082052">
    <property type="protein sequence ID" value="CCE80710.1"/>
    <property type="molecule type" value="Genomic_DNA"/>
</dbReference>
<dbReference type="InterPro" id="IPR027267">
    <property type="entry name" value="AH/BAR_dom_sf"/>
</dbReference>
<dbReference type="eggNOG" id="KOG3771">
    <property type="taxonomic scope" value="Eukaryota"/>
</dbReference>
<dbReference type="SMART" id="SM00326">
    <property type="entry name" value="SH3"/>
    <property type="match status" value="1"/>
</dbReference>
<organism evidence="4 6">
    <name type="scientific">Pichia sorbitophila (strain ATCC MYA-4447 / BCRC 22081 / CBS 7064 / NBRC 10061 / NRRL Y-12695)</name>
    <name type="common">Hybrid yeast</name>
    <dbReference type="NCBI Taxonomy" id="559304"/>
    <lineage>
        <taxon>Eukaryota</taxon>
        <taxon>Fungi</taxon>
        <taxon>Dikarya</taxon>
        <taxon>Ascomycota</taxon>
        <taxon>Saccharomycotina</taxon>
        <taxon>Pichiomycetes</taxon>
        <taxon>Debaryomycetaceae</taxon>
        <taxon>Millerozyma</taxon>
    </lineage>
</organism>
<feature type="domain" description="SH3" evidence="3">
    <location>
        <begin position="365"/>
        <end position="422"/>
    </location>
</feature>
<reference evidence="6" key="2">
    <citation type="journal article" date="2012" name="G3 (Bethesda)">
        <title>Pichia sorbitophila, an interspecies yeast hybrid reveals early steps of genome resolution following polyploidization.</title>
        <authorList>
            <person name="Leh Louis V."/>
            <person name="Despons L."/>
            <person name="Friedrich A."/>
            <person name="Martin T."/>
            <person name="Durrens P."/>
            <person name="Casaregola S."/>
            <person name="Neuveglise C."/>
            <person name="Fairhead C."/>
            <person name="Marck C."/>
            <person name="Cruz J.A."/>
            <person name="Straub M.L."/>
            <person name="Kugler V."/>
            <person name="Sacerdot C."/>
            <person name="Uzunov Z."/>
            <person name="Thierry A."/>
            <person name="Weiss S."/>
            <person name="Bleykasten C."/>
            <person name="De Montigny J."/>
            <person name="Jacques N."/>
            <person name="Jung P."/>
            <person name="Lemaire M."/>
            <person name="Mallet S."/>
            <person name="Morel G."/>
            <person name="Richard G.F."/>
            <person name="Sarkar A."/>
            <person name="Savel G."/>
            <person name="Schacherer J."/>
            <person name="Seret M.L."/>
            <person name="Talla E."/>
            <person name="Samson G."/>
            <person name="Jubin C."/>
            <person name="Poulain J."/>
            <person name="Vacherie B."/>
            <person name="Barbe V."/>
            <person name="Pelletier E."/>
            <person name="Sherman D.J."/>
            <person name="Westhof E."/>
            <person name="Weissenbach J."/>
            <person name="Baret P.V."/>
            <person name="Wincker P."/>
            <person name="Gaillardin C."/>
            <person name="Dujon B."/>
            <person name="Souciet J.L."/>
        </authorList>
    </citation>
    <scope>NUCLEOTIDE SEQUENCE [LARGE SCALE GENOMIC DNA]</scope>
    <source>
        <strain evidence="6">ATCC MYA-4447 / BCRC 22081 / CBS 7064 / NBRC 10061 / NRRL Y-12695</strain>
    </source>
</reference>
<dbReference type="PROSITE" id="PS50002">
    <property type="entry name" value="SH3"/>
    <property type="match status" value="1"/>
</dbReference>
<dbReference type="eggNOG" id="KOG3601">
    <property type="taxonomic scope" value="Eukaryota"/>
</dbReference>
<keyword evidence="6" id="KW-1185">Reference proteome</keyword>
<dbReference type="GO" id="GO:0008289">
    <property type="term" value="F:lipid binding"/>
    <property type="evidence" value="ECO:0007669"/>
    <property type="project" value="TreeGrafter"/>
</dbReference>
<dbReference type="EMBL" id="FO082053">
    <property type="protein sequence ID" value="CCE79945.1"/>
    <property type="molecule type" value="Genomic_DNA"/>
</dbReference>
<dbReference type="GO" id="GO:0043332">
    <property type="term" value="C:mating projection tip"/>
    <property type="evidence" value="ECO:0007669"/>
    <property type="project" value="TreeGrafter"/>
</dbReference>
<name>G8YK65_PICSO</name>
<dbReference type="GO" id="GO:0051666">
    <property type="term" value="P:actin cortical patch localization"/>
    <property type="evidence" value="ECO:0007669"/>
    <property type="project" value="InterPro"/>
</dbReference>
<sequence length="422" mass="48936">MTEGGNPSVSQISTLFSKQLKVADEKIKTANMMEAFDWKNIKRAPQMLRQRVKLESQTVDEEFDEMYDNLLFIEKSIRAMSKYTGQYCETVLKVLSVSSDIGASVKELFDPYNSLPLSTREKLADPAAVDAEAVFSSKSKQSIFQEEYELWTNCHSYVDCIQDIRPSIENELQTLQKLVECKAEEVMRLITAIKKNAKKRNYALMDYDKTFINHENLLLKQRTGELSTKQAQQIYNFERKLEEYRVVYNYSNDLMKRELPIFFRLVDSFLQPLQLRIYYVQLLASYQINNNLNSIQELFNVNADVLKDDHFSQMIVTEFEQKHKIANDMVNSLSIINFRDNFFGSTSLASSHTESSTFDKEKWSTPERYCQAQFSFKGQQEGDLSFKTGAIIKVYDTDGGWWRGEIDGKQGIFPGNYVKLTE</sequence>
<dbReference type="SUPFAM" id="SSF50044">
    <property type="entry name" value="SH3-domain"/>
    <property type="match status" value="1"/>
</dbReference>
<evidence type="ECO:0000256" key="2">
    <source>
        <dbReference type="PROSITE-ProRule" id="PRU00192"/>
    </source>
</evidence>
<dbReference type="Gene3D" id="1.20.1270.60">
    <property type="entry name" value="Arfaptin homology (AH) domain/BAR domain"/>
    <property type="match status" value="1"/>
</dbReference>
<dbReference type="OrthoDB" id="10255128at2759"/>
<dbReference type="Proteomes" id="UP000005222">
    <property type="component" value="Chromosome H"/>
</dbReference>
<dbReference type="InParanoid" id="G8YK65"/>
<dbReference type="PRINTS" id="PR00452">
    <property type="entry name" value="SH3DOMAIN"/>
</dbReference>
<evidence type="ECO:0000313" key="5">
    <source>
        <dbReference type="EMBL" id="CCE80710.1"/>
    </source>
</evidence>
<dbReference type="CDD" id="cd07599">
    <property type="entry name" value="BAR_Rvs167p"/>
    <property type="match status" value="1"/>
</dbReference>
<dbReference type="AlphaFoldDB" id="G8YK65"/>
<dbReference type="InterPro" id="IPR001452">
    <property type="entry name" value="SH3_domain"/>
</dbReference>
<proteinExistence type="predicted"/>
<dbReference type="Pfam" id="PF03114">
    <property type="entry name" value="BAR"/>
    <property type="match status" value="1"/>
</dbReference>
<evidence type="ECO:0000313" key="6">
    <source>
        <dbReference type="Proteomes" id="UP000005222"/>
    </source>
</evidence>
<reference evidence="4" key="1">
    <citation type="submission" date="2011-10" db="EMBL/GenBank/DDBJ databases">
        <authorList>
            <person name="Genoscope - CEA"/>
        </authorList>
    </citation>
    <scope>NUCLEOTIDE SEQUENCE</scope>
</reference>
<dbReference type="PANTHER" id="PTHR47174">
    <property type="entry name" value="BRIDGING INTEGRATOR 3"/>
    <property type="match status" value="1"/>
</dbReference>
<protein>
    <submittedName>
        <fullName evidence="4">Piso0_003038 protein</fullName>
    </submittedName>
</protein>
<dbReference type="Proteomes" id="UP000005222">
    <property type="component" value="Chromosome G"/>
</dbReference>
<dbReference type="InterPro" id="IPR004148">
    <property type="entry name" value="BAR_dom"/>
</dbReference>
<evidence type="ECO:0000256" key="1">
    <source>
        <dbReference type="ARBA" id="ARBA00022443"/>
    </source>
</evidence>
<dbReference type="GO" id="GO:0031097">
    <property type="term" value="C:medial cortex"/>
    <property type="evidence" value="ECO:0007669"/>
    <property type="project" value="TreeGrafter"/>
</dbReference>
<evidence type="ECO:0000259" key="3">
    <source>
        <dbReference type="PROSITE" id="PS50002"/>
    </source>
</evidence>
<accession>G8YK65</accession>
<dbReference type="Pfam" id="PF07653">
    <property type="entry name" value="SH3_2"/>
    <property type="match status" value="1"/>
</dbReference>
<dbReference type="GO" id="GO:0030479">
    <property type="term" value="C:actin cortical patch"/>
    <property type="evidence" value="ECO:0007669"/>
    <property type="project" value="TreeGrafter"/>
</dbReference>
<keyword evidence="1 2" id="KW-0728">SH3 domain</keyword>
<dbReference type="PANTHER" id="PTHR47174:SF1">
    <property type="entry name" value="REDUCED VIABILITY UPON STARVATION PROTEIN 167"/>
    <property type="match status" value="1"/>
</dbReference>